<dbReference type="Proteomes" id="UP001165488">
    <property type="component" value="Unassembled WGS sequence"/>
</dbReference>
<sequence>MATKFEKDRKGFFLLSFSEELIAFLESFVSPHCQNRFTFFKIKTFAHPSVHFGKALKFNLATKFAKARKGFFLLSFSEELIAFLESFVSPHCQNRFIFFKIKTFAHPSVHCG</sequence>
<evidence type="ECO:0000313" key="2">
    <source>
        <dbReference type="Proteomes" id="UP001165488"/>
    </source>
</evidence>
<protein>
    <submittedName>
        <fullName evidence="1">Uncharacterized protein</fullName>
    </submittedName>
</protein>
<accession>A0ABS9UTM1</accession>
<comment type="caution">
    <text evidence="1">The sequence shown here is derived from an EMBL/GenBank/DDBJ whole genome shotgun (WGS) entry which is preliminary data.</text>
</comment>
<gene>
    <name evidence="1" type="ORF">MM236_17800</name>
</gene>
<proteinExistence type="predicted"/>
<evidence type="ECO:0000313" key="1">
    <source>
        <dbReference type="EMBL" id="MCH7399853.1"/>
    </source>
</evidence>
<dbReference type="EMBL" id="JAKZGS010000022">
    <property type="protein sequence ID" value="MCH7399853.1"/>
    <property type="molecule type" value="Genomic_DNA"/>
</dbReference>
<name>A0ABS9UTM1_9BACT</name>
<keyword evidence="2" id="KW-1185">Reference proteome</keyword>
<organism evidence="1 2">
    <name type="scientific">Belliella calami</name>
    <dbReference type="NCBI Taxonomy" id="2923436"/>
    <lineage>
        <taxon>Bacteria</taxon>
        <taxon>Pseudomonadati</taxon>
        <taxon>Bacteroidota</taxon>
        <taxon>Cytophagia</taxon>
        <taxon>Cytophagales</taxon>
        <taxon>Cyclobacteriaceae</taxon>
        <taxon>Belliella</taxon>
    </lineage>
</organism>
<reference evidence="1" key="1">
    <citation type="submission" date="2022-03" db="EMBL/GenBank/DDBJ databases">
        <title>De novo assembled genomes of Belliella spp. (Cyclobacteriaceae) strains.</title>
        <authorList>
            <person name="Szabo A."/>
            <person name="Korponai K."/>
            <person name="Felfoldi T."/>
        </authorList>
    </citation>
    <scope>NUCLEOTIDE SEQUENCE</scope>
    <source>
        <strain evidence="1">DSM 107340</strain>
    </source>
</reference>
<dbReference type="RefSeq" id="WP_241276348.1">
    <property type="nucleotide sequence ID" value="NZ_JAKZGS010000022.1"/>
</dbReference>